<sequence length="275" mass="29381">MSTPQFHIKLSQPHGFTRAVLFTAPPTWDDLTSRIKSFFDIPEDRVALAYVDADGDEVTLNSQHELHELFTALRCDTNSTTLKFAVRDMRDLRQASFSEDTHHVMSAPDVTVEHDGEPQVEPTIAAEATAGEHAPPHTDDPSLPGRPAFSMASRGSTTMVLPAMTFAPLAPVAQLLRAEATVAHTTITTSTSAEDLVNSVAVWDSAFLSTCTPGVEAAACSPADEAGSVDRSVTTTSPSSFLRCSTEYMCIPSTSADVAVAAFLAELEVVGAVWV</sequence>
<reference evidence="2 3" key="1">
    <citation type="journal article" date="2021" name="Environ. Microbiol.">
        <title>Gene family expansions and transcriptome signatures uncover fungal adaptations to wood decay.</title>
        <authorList>
            <person name="Hage H."/>
            <person name="Miyauchi S."/>
            <person name="Viragh M."/>
            <person name="Drula E."/>
            <person name="Min B."/>
            <person name="Chaduli D."/>
            <person name="Navarro D."/>
            <person name="Favel A."/>
            <person name="Norest M."/>
            <person name="Lesage-Meessen L."/>
            <person name="Balint B."/>
            <person name="Merenyi Z."/>
            <person name="de Eugenio L."/>
            <person name="Morin E."/>
            <person name="Martinez A.T."/>
            <person name="Baldrian P."/>
            <person name="Stursova M."/>
            <person name="Martinez M.J."/>
            <person name="Novotny C."/>
            <person name="Magnuson J.K."/>
            <person name="Spatafora J.W."/>
            <person name="Maurice S."/>
            <person name="Pangilinan J."/>
            <person name="Andreopoulos W."/>
            <person name="LaButti K."/>
            <person name="Hundley H."/>
            <person name="Na H."/>
            <person name="Kuo A."/>
            <person name="Barry K."/>
            <person name="Lipzen A."/>
            <person name="Henrissat B."/>
            <person name="Riley R."/>
            <person name="Ahrendt S."/>
            <person name="Nagy L.G."/>
            <person name="Grigoriev I.V."/>
            <person name="Martin F."/>
            <person name="Rosso M.N."/>
        </authorList>
    </citation>
    <scope>NUCLEOTIDE SEQUENCE [LARGE SCALE GENOMIC DNA]</scope>
    <source>
        <strain evidence="2 3">CIRM-BRFM 1785</strain>
    </source>
</reference>
<name>A0ABQ8K8M0_9APHY</name>
<dbReference type="EMBL" id="JADCUA010000018">
    <property type="protein sequence ID" value="KAH9833525.1"/>
    <property type="molecule type" value="Genomic_DNA"/>
</dbReference>
<dbReference type="InterPro" id="IPR053793">
    <property type="entry name" value="PB1-like"/>
</dbReference>
<evidence type="ECO:0000313" key="3">
    <source>
        <dbReference type="Proteomes" id="UP000814176"/>
    </source>
</evidence>
<gene>
    <name evidence="2" type="ORF">C8Q71DRAFT_860320</name>
</gene>
<proteinExistence type="predicted"/>
<feature type="domain" description="PB1" evidence="1">
    <location>
        <begin position="3"/>
        <end position="78"/>
    </location>
</feature>
<dbReference type="PROSITE" id="PS51745">
    <property type="entry name" value="PB1"/>
    <property type="match status" value="1"/>
</dbReference>
<comment type="caution">
    <text evidence="2">The sequence shown here is derived from an EMBL/GenBank/DDBJ whole genome shotgun (WGS) entry which is preliminary data.</text>
</comment>
<accession>A0ABQ8K8M0</accession>
<evidence type="ECO:0000259" key="1">
    <source>
        <dbReference type="PROSITE" id="PS51745"/>
    </source>
</evidence>
<organism evidence="2 3">
    <name type="scientific">Rhodofomes roseus</name>
    <dbReference type="NCBI Taxonomy" id="34475"/>
    <lineage>
        <taxon>Eukaryota</taxon>
        <taxon>Fungi</taxon>
        <taxon>Dikarya</taxon>
        <taxon>Basidiomycota</taxon>
        <taxon>Agaricomycotina</taxon>
        <taxon>Agaricomycetes</taxon>
        <taxon>Polyporales</taxon>
        <taxon>Rhodofomes</taxon>
    </lineage>
</organism>
<dbReference type="Pfam" id="PF00564">
    <property type="entry name" value="PB1"/>
    <property type="match status" value="1"/>
</dbReference>
<dbReference type="SUPFAM" id="SSF54277">
    <property type="entry name" value="CAD &amp; PB1 domains"/>
    <property type="match status" value="1"/>
</dbReference>
<dbReference type="InterPro" id="IPR000270">
    <property type="entry name" value="PB1_dom"/>
</dbReference>
<dbReference type="Gene3D" id="3.10.20.90">
    <property type="entry name" value="Phosphatidylinositol 3-kinase Catalytic Subunit, Chain A, domain 1"/>
    <property type="match status" value="1"/>
</dbReference>
<evidence type="ECO:0000313" key="2">
    <source>
        <dbReference type="EMBL" id="KAH9833525.1"/>
    </source>
</evidence>
<keyword evidence="3" id="KW-1185">Reference proteome</keyword>
<dbReference type="GeneID" id="72008514"/>
<protein>
    <recommendedName>
        <fullName evidence="1">PB1 domain-containing protein</fullName>
    </recommendedName>
</protein>
<dbReference type="SMART" id="SM00666">
    <property type="entry name" value="PB1"/>
    <property type="match status" value="1"/>
</dbReference>
<dbReference type="RefSeq" id="XP_047776265.1">
    <property type="nucleotide sequence ID" value="XM_047927782.1"/>
</dbReference>
<dbReference type="Proteomes" id="UP000814176">
    <property type="component" value="Unassembled WGS sequence"/>
</dbReference>